<dbReference type="Proteomes" id="UP000282084">
    <property type="component" value="Unassembled WGS sequence"/>
</dbReference>
<proteinExistence type="predicted"/>
<dbReference type="Gene3D" id="1.10.10.10">
    <property type="entry name" value="Winged helix-like DNA-binding domain superfamily/Winged helix DNA-binding domain"/>
    <property type="match status" value="1"/>
</dbReference>
<dbReference type="Pfam" id="PF01590">
    <property type="entry name" value="GAF"/>
    <property type="match status" value="1"/>
</dbReference>
<evidence type="ECO:0000313" key="5">
    <source>
        <dbReference type="Proteomes" id="UP000282084"/>
    </source>
</evidence>
<dbReference type="InterPro" id="IPR036388">
    <property type="entry name" value="WH-like_DNA-bd_sf"/>
</dbReference>
<evidence type="ECO:0000313" key="4">
    <source>
        <dbReference type="EMBL" id="RKT54176.1"/>
    </source>
</evidence>
<keyword evidence="5" id="KW-1185">Reference proteome</keyword>
<dbReference type="Gene3D" id="3.30.450.40">
    <property type="match status" value="1"/>
</dbReference>
<dbReference type="EMBL" id="RBXO01000001">
    <property type="protein sequence ID" value="RKT54176.1"/>
    <property type="molecule type" value="Genomic_DNA"/>
</dbReference>
<sequence length="232" mass="24663">MDGQRRDRLARVVAEHVASPGRTEWARALCEVCVHALAGVDATAVTLRSGHRAQELLASSDRWAGALEEAQYTVGEGPGVEAFGTGGPVLVADLSAARSRWPGFADLAEEEGLAAVFAFPLRLGGTTLGTLDLYRRRPGGLSPTVLGDAAVLADLTVLWLLDHSDTTGGGVRVEVSYQDVNIATGMLAAQLRISLEDAFARLRAHAFASRRSVLDVARDVLARRLPLDQLAD</sequence>
<dbReference type="AlphaFoldDB" id="A0A495VXX7"/>
<dbReference type="InterPro" id="IPR029016">
    <property type="entry name" value="GAF-like_dom_sf"/>
</dbReference>
<dbReference type="Pfam" id="PF03861">
    <property type="entry name" value="ANTAR"/>
    <property type="match status" value="1"/>
</dbReference>
<keyword evidence="1" id="KW-0805">Transcription regulation</keyword>
<dbReference type="PIRSF" id="PIRSF036625">
    <property type="entry name" value="GAF_ANTAR"/>
    <property type="match status" value="1"/>
</dbReference>
<organism evidence="4 5">
    <name type="scientific">Saccharothrix australiensis</name>
    <dbReference type="NCBI Taxonomy" id="2072"/>
    <lineage>
        <taxon>Bacteria</taxon>
        <taxon>Bacillati</taxon>
        <taxon>Actinomycetota</taxon>
        <taxon>Actinomycetes</taxon>
        <taxon>Pseudonocardiales</taxon>
        <taxon>Pseudonocardiaceae</taxon>
        <taxon>Saccharothrix</taxon>
    </lineage>
</organism>
<name>A0A495VXX7_9PSEU</name>
<evidence type="ECO:0000259" key="3">
    <source>
        <dbReference type="SMART" id="SM01012"/>
    </source>
</evidence>
<dbReference type="SMART" id="SM01012">
    <property type="entry name" value="ANTAR"/>
    <property type="match status" value="1"/>
</dbReference>
<evidence type="ECO:0000256" key="1">
    <source>
        <dbReference type="ARBA" id="ARBA00023015"/>
    </source>
</evidence>
<protein>
    <submittedName>
        <fullName evidence="4">ANTAR domain-containing protein</fullName>
    </submittedName>
</protein>
<reference evidence="4 5" key="1">
    <citation type="submission" date="2018-10" db="EMBL/GenBank/DDBJ databases">
        <title>Sequencing the genomes of 1000 actinobacteria strains.</title>
        <authorList>
            <person name="Klenk H.-P."/>
        </authorList>
    </citation>
    <scope>NUCLEOTIDE SEQUENCE [LARGE SCALE GENOMIC DNA]</scope>
    <source>
        <strain evidence="4 5">DSM 43800</strain>
    </source>
</reference>
<dbReference type="InterPro" id="IPR003018">
    <property type="entry name" value="GAF"/>
</dbReference>
<dbReference type="SUPFAM" id="SSF55781">
    <property type="entry name" value="GAF domain-like"/>
    <property type="match status" value="1"/>
</dbReference>
<keyword evidence="2" id="KW-0804">Transcription</keyword>
<accession>A0A495VXX7</accession>
<evidence type="ECO:0000256" key="2">
    <source>
        <dbReference type="ARBA" id="ARBA00023163"/>
    </source>
</evidence>
<dbReference type="InterPro" id="IPR005561">
    <property type="entry name" value="ANTAR"/>
</dbReference>
<feature type="domain" description="ANTAR" evidence="3">
    <location>
        <begin position="172"/>
        <end position="221"/>
    </location>
</feature>
<dbReference type="GO" id="GO:0003723">
    <property type="term" value="F:RNA binding"/>
    <property type="evidence" value="ECO:0007669"/>
    <property type="project" value="InterPro"/>
</dbReference>
<gene>
    <name evidence="4" type="ORF">C8E97_2790</name>
</gene>
<dbReference type="InterPro" id="IPR012074">
    <property type="entry name" value="GAF_ANTAR"/>
</dbReference>
<comment type="caution">
    <text evidence="4">The sequence shown here is derived from an EMBL/GenBank/DDBJ whole genome shotgun (WGS) entry which is preliminary data.</text>
</comment>